<evidence type="ECO:0000313" key="1">
    <source>
        <dbReference type="EMBL" id="HEW53285.1"/>
    </source>
</evidence>
<dbReference type="EMBL" id="DSGT01000009">
    <property type="protein sequence ID" value="HEW53285.1"/>
    <property type="molecule type" value="Genomic_DNA"/>
</dbReference>
<gene>
    <name evidence="1" type="ORF">ENO77_03870</name>
</gene>
<organism evidence="1">
    <name type="scientific">Ignisphaera aggregans</name>
    <dbReference type="NCBI Taxonomy" id="334771"/>
    <lineage>
        <taxon>Archaea</taxon>
        <taxon>Thermoproteota</taxon>
        <taxon>Thermoprotei</taxon>
        <taxon>Desulfurococcales</taxon>
        <taxon>Desulfurococcaceae</taxon>
        <taxon>Ignisphaera</taxon>
    </lineage>
</organism>
<proteinExistence type="predicted"/>
<accession>A0A7C2ZVG5</accession>
<reference evidence="1" key="1">
    <citation type="journal article" date="2020" name="mSystems">
        <title>Genome- and Community-Level Interaction Insights into Carbon Utilization and Element Cycling Functions of Hydrothermarchaeota in Hydrothermal Sediment.</title>
        <authorList>
            <person name="Zhou Z."/>
            <person name="Liu Y."/>
            <person name="Xu W."/>
            <person name="Pan J."/>
            <person name="Luo Z.H."/>
            <person name="Li M."/>
        </authorList>
    </citation>
    <scope>NUCLEOTIDE SEQUENCE [LARGE SCALE GENOMIC DNA]</scope>
    <source>
        <strain evidence="1">SpSt-16</strain>
    </source>
</reference>
<sequence>MYSAVFVLEELDVHTLWGYSEAIGIKLRASVLDFGYMWLGVAMSGGVFNGYGKESAGCVSECRALYDTCIKMYPDKEKECKETYEECMAECREPEEEEESE</sequence>
<dbReference type="AlphaFoldDB" id="A0A7C2ZVG5"/>
<name>A0A7C2ZVG5_9CREN</name>
<protein>
    <submittedName>
        <fullName evidence="1">Uncharacterized protein</fullName>
    </submittedName>
</protein>
<comment type="caution">
    <text evidence="1">The sequence shown here is derived from an EMBL/GenBank/DDBJ whole genome shotgun (WGS) entry which is preliminary data.</text>
</comment>